<keyword evidence="1" id="KW-0812">Transmembrane</keyword>
<reference evidence="3" key="1">
    <citation type="journal article" date="2019" name="Int. J. Syst. Evol. Microbiol.">
        <title>The Global Catalogue of Microorganisms (GCM) 10K type strain sequencing project: providing services to taxonomists for standard genome sequencing and annotation.</title>
        <authorList>
            <consortium name="The Broad Institute Genomics Platform"/>
            <consortium name="The Broad Institute Genome Sequencing Center for Infectious Disease"/>
            <person name="Wu L."/>
            <person name="Ma J."/>
        </authorList>
    </citation>
    <scope>NUCLEOTIDE SEQUENCE [LARGE SCALE GENOMIC DNA]</scope>
    <source>
        <strain evidence="3">KCTC 42255</strain>
    </source>
</reference>
<evidence type="ECO:0000313" key="3">
    <source>
        <dbReference type="Proteomes" id="UP001597357"/>
    </source>
</evidence>
<gene>
    <name evidence="2" type="ORF">ACFSQ0_10260</name>
</gene>
<organism evidence="2 3">
    <name type="scientific">Mesonia sediminis</name>
    <dbReference type="NCBI Taxonomy" id="1703946"/>
    <lineage>
        <taxon>Bacteria</taxon>
        <taxon>Pseudomonadati</taxon>
        <taxon>Bacteroidota</taxon>
        <taxon>Flavobacteriia</taxon>
        <taxon>Flavobacteriales</taxon>
        <taxon>Flavobacteriaceae</taxon>
        <taxon>Mesonia</taxon>
    </lineage>
</organism>
<keyword evidence="1" id="KW-0472">Membrane</keyword>
<dbReference type="Proteomes" id="UP001597357">
    <property type="component" value="Unassembled WGS sequence"/>
</dbReference>
<evidence type="ECO:0000256" key="1">
    <source>
        <dbReference type="SAM" id="Phobius"/>
    </source>
</evidence>
<accession>A0ABW5SF91</accession>
<feature type="transmembrane region" description="Helical" evidence="1">
    <location>
        <begin position="110"/>
        <end position="136"/>
    </location>
</feature>
<dbReference type="EMBL" id="JBHULZ010000041">
    <property type="protein sequence ID" value="MFD2698376.1"/>
    <property type="molecule type" value="Genomic_DNA"/>
</dbReference>
<keyword evidence="1" id="KW-1133">Transmembrane helix</keyword>
<keyword evidence="3" id="KW-1185">Reference proteome</keyword>
<feature type="transmembrane region" description="Helical" evidence="1">
    <location>
        <begin position="7"/>
        <end position="30"/>
    </location>
</feature>
<dbReference type="RefSeq" id="WP_379047832.1">
    <property type="nucleotide sequence ID" value="NZ_JBHULZ010000041.1"/>
</dbReference>
<feature type="transmembrane region" description="Helical" evidence="1">
    <location>
        <begin position="67"/>
        <end position="90"/>
    </location>
</feature>
<sequence>MRKQNIPIIYGFGIAVMLSAYFLILALFGLHVYPAFSFFNAVITSAGIFLCIRAYKRNIESEFNYQDGFTAGITSGFIASILFTLFFGVYATHLQPDFLELMDIKLINNFALLLFIVAIMGFATTLVVTLTFMQLFKNSWNAKKHPVNEYKKNHEHIVN</sequence>
<protein>
    <submittedName>
        <fullName evidence="2">DUF4199 domain-containing protein</fullName>
    </submittedName>
</protein>
<dbReference type="Pfam" id="PF13858">
    <property type="entry name" value="DUF4199"/>
    <property type="match status" value="1"/>
</dbReference>
<feature type="transmembrane region" description="Helical" evidence="1">
    <location>
        <begin position="36"/>
        <end position="55"/>
    </location>
</feature>
<dbReference type="InterPro" id="IPR025250">
    <property type="entry name" value="DUF4199"/>
</dbReference>
<comment type="caution">
    <text evidence="2">The sequence shown here is derived from an EMBL/GenBank/DDBJ whole genome shotgun (WGS) entry which is preliminary data.</text>
</comment>
<name>A0ABW5SF91_9FLAO</name>
<evidence type="ECO:0000313" key="2">
    <source>
        <dbReference type="EMBL" id="MFD2698376.1"/>
    </source>
</evidence>
<proteinExistence type="predicted"/>